<dbReference type="AlphaFoldDB" id="A0A387HBT2"/>
<evidence type="ECO:0008006" key="3">
    <source>
        <dbReference type="Google" id="ProtNLM"/>
    </source>
</evidence>
<proteinExistence type="predicted"/>
<evidence type="ECO:0000313" key="1">
    <source>
        <dbReference type="EMBL" id="AYG80899.1"/>
    </source>
</evidence>
<organism evidence="1 2">
    <name type="scientific">Streptomyces hundungensis</name>
    <dbReference type="NCBI Taxonomy" id="1077946"/>
    <lineage>
        <taxon>Bacteria</taxon>
        <taxon>Bacillati</taxon>
        <taxon>Actinomycetota</taxon>
        <taxon>Actinomycetes</taxon>
        <taxon>Kitasatosporales</taxon>
        <taxon>Streptomycetaceae</taxon>
        <taxon>Streptomyces</taxon>
    </lineage>
</organism>
<name>A0A387HBT2_9ACTN</name>
<dbReference type="Gene3D" id="3.40.630.10">
    <property type="entry name" value="Zn peptidases"/>
    <property type="match status" value="1"/>
</dbReference>
<dbReference type="KEGG" id="shun:DWB77_03037"/>
<sequence>MSRESSEADQPGEAPLPGELSEALCAELISFRRDLHMHPELGNQEFRTTAAIRDRLRAAGLEPRVLPSGTGLICDIGVSRRRGARAPAGAAPTRP</sequence>
<dbReference type="SUPFAM" id="SSF53187">
    <property type="entry name" value="Zn-dependent exopeptidases"/>
    <property type="match status" value="1"/>
</dbReference>
<dbReference type="Proteomes" id="UP000271554">
    <property type="component" value="Chromosome"/>
</dbReference>
<protein>
    <recommendedName>
        <fullName evidence="3">Hydrolase YxeP</fullName>
    </recommendedName>
</protein>
<evidence type="ECO:0000313" key="2">
    <source>
        <dbReference type="Proteomes" id="UP000271554"/>
    </source>
</evidence>
<gene>
    <name evidence="1" type="ORF">DWB77_03037</name>
</gene>
<accession>A0A387HBT2</accession>
<reference evidence="1 2" key="1">
    <citation type="submission" date="2018-10" db="EMBL/GenBank/DDBJ databases">
        <title>Relationship between Morphology and Antimicrobial Activity in Streptomyces.</title>
        <authorList>
            <person name="Kang H.J."/>
            <person name="Kim S.B."/>
        </authorList>
    </citation>
    <scope>NUCLEOTIDE SEQUENCE [LARGE SCALE GENOMIC DNA]</scope>
    <source>
        <strain evidence="1 2">BH38</strain>
    </source>
</reference>
<keyword evidence="2" id="KW-1185">Reference proteome</keyword>
<dbReference type="EMBL" id="CP032698">
    <property type="protein sequence ID" value="AYG80899.1"/>
    <property type="molecule type" value="Genomic_DNA"/>
</dbReference>